<protein>
    <submittedName>
        <fullName evidence="1">Uncharacterized protein</fullName>
    </submittedName>
</protein>
<reference evidence="2" key="1">
    <citation type="submission" date="2017-01" db="EMBL/GenBank/DDBJ databases">
        <title>Komagataeibacter sp. MSKU9 whole genome sequencing project.</title>
        <authorList>
            <person name="Matsutani M."/>
            <person name="Naloka K."/>
            <person name="Theeragool G."/>
            <person name="Yakushi T."/>
            <person name="Matsushita K."/>
        </authorList>
    </citation>
    <scope>NUCLEOTIDE SEQUENCE [LARGE SCALE GENOMIC DNA]</scope>
    <source>
        <strain evidence="2">MSKU9</strain>
    </source>
</reference>
<dbReference type="EMBL" id="BDLU01000030">
    <property type="protein sequence ID" value="GCE82973.1"/>
    <property type="molecule type" value="Genomic_DNA"/>
</dbReference>
<evidence type="ECO:0000313" key="2">
    <source>
        <dbReference type="Proteomes" id="UP000315095"/>
    </source>
</evidence>
<gene>
    <name evidence="1" type="ORF">MSKU9_1114</name>
</gene>
<evidence type="ECO:0000313" key="1">
    <source>
        <dbReference type="EMBL" id="GCE82973.1"/>
    </source>
</evidence>
<name>A0A4P5NNL4_9PROT</name>
<accession>A0A4P5P1W4</accession>
<dbReference type="Proteomes" id="UP000315095">
    <property type="component" value="Unassembled WGS sequence"/>
</dbReference>
<keyword evidence="2" id="KW-1185">Reference proteome</keyword>
<organism evidence="1 2">
    <name type="scientific">Komagataeibacter diospyri</name>
    <dbReference type="NCBI Taxonomy" id="1932662"/>
    <lineage>
        <taxon>Bacteria</taxon>
        <taxon>Pseudomonadati</taxon>
        <taxon>Pseudomonadota</taxon>
        <taxon>Alphaproteobacteria</taxon>
        <taxon>Acetobacterales</taxon>
        <taxon>Acetobacteraceae</taxon>
        <taxon>Komagataeibacter</taxon>
    </lineage>
</organism>
<comment type="caution">
    <text evidence="1">The sequence shown here is derived from an EMBL/GenBank/DDBJ whole genome shotgun (WGS) entry which is preliminary data.</text>
</comment>
<dbReference type="RefSeq" id="WP_141260369.1">
    <property type="nucleotide sequence ID" value="NZ_BDLU01000030.1"/>
</dbReference>
<dbReference type="AlphaFoldDB" id="A0A4P5NNL4"/>
<proteinExistence type="predicted"/>
<accession>A0A4P5NNL4</accession>
<sequence length="94" mass="10137">MSVRRKEPPPERVTFRVSRQDARTAWLATRGGAEALHAHRTARPASGPDMDDSLSGQITGCPATVRAPVALHGARTKTPPVQAGRVQDRVFNGK</sequence>